<dbReference type="NCBIfam" id="NF037997">
    <property type="entry name" value="Na_Pi_symport"/>
    <property type="match status" value="1"/>
</dbReference>
<evidence type="ECO:0000256" key="2">
    <source>
        <dbReference type="ARBA" id="ARBA00022475"/>
    </source>
</evidence>
<dbReference type="NCBIfam" id="TIGR00704">
    <property type="entry name" value="NaPi_cotrn_rel"/>
    <property type="match status" value="1"/>
</dbReference>
<dbReference type="SUPFAM" id="SSF109755">
    <property type="entry name" value="PhoU-like"/>
    <property type="match status" value="1"/>
</dbReference>
<feature type="transmembrane region" description="Helical" evidence="6">
    <location>
        <begin position="332"/>
        <end position="353"/>
    </location>
</feature>
<reference evidence="8" key="2">
    <citation type="journal article" date="2021" name="PeerJ">
        <title>Extensive microbial diversity within the chicken gut microbiome revealed by metagenomics and culture.</title>
        <authorList>
            <person name="Gilroy R."/>
            <person name="Ravi A."/>
            <person name="Getino M."/>
            <person name="Pursley I."/>
            <person name="Horton D.L."/>
            <person name="Alikhan N.F."/>
            <person name="Baker D."/>
            <person name="Gharbi K."/>
            <person name="Hall N."/>
            <person name="Watson M."/>
            <person name="Adriaenssens E.M."/>
            <person name="Foster-Nyarko E."/>
            <person name="Jarju S."/>
            <person name="Secka A."/>
            <person name="Antonio M."/>
            <person name="Oren A."/>
            <person name="Chaudhuri R.R."/>
            <person name="La Ragione R."/>
            <person name="Hildebrand F."/>
            <person name="Pallen M.J."/>
        </authorList>
    </citation>
    <scope>NUCLEOTIDE SEQUENCE</scope>
    <source>
        <strain evidence="8">B1-8020</strain>
    </source>
</reference>
<feature type="transmembrane region" description="Helical" evidence="6">
    <location>
        <begin position="174"/>
        <end position="196"/>
    </location>
</feature>
<dbReference type="InterPro" id="IPR026022">
    <property type="entry name" value="PhoU_dom"/>
</dbReference>
<dbReference type="InterPro" id="IPR004633">
    <property type="entry name" value="NaPi_cotrn-rel/YqeW-like"/>
</dbReference>
<dbReference type="PANTHER" id="PTHR10010:SF46">
    <property type="entry name" value="SODIUM-DEPENDENT PHOSPHATE TRANSPORT PROTEIN 2B"/>
    <property type="match status" value="1"/>
</dbReference>
<feature type="transmembrane region" description="Helical" evidence="6">
    <location>
        <begin position="258"/>
        <end position="284"/>
    </location>
</feature>
<reference evidence="8" key="1">
    <citation type="submission" date="2020-10" db="EMBL/GenBank/DDBJ databases">
        <authorList>
            <person name="Gilroy R."/>
        </authorList>
    </citation>
    <scope>NUCLEOTIDE SEQUENCE</scope>
    <source>
        <strain evidence="8">B1-8020</strain>
    </source>
</reference>
<dbReference type="GO" id="GO:0005436">
    <property type="term" value="F:sodium:phosphate symporter activity"/>
    <property type="evidence" value="ECO:0007669"/>
    <property type="project" value="InterPro"/>
</dbReference>
<dbReference type="EMBL" id="JADIMA010000042">
    <property type="protein sequence ID" value="MBO8472925.1"/>
    <property type="molecule type" value="Genomic_DNA"/>
</dbReference>
<feature type="transmembrane region" description="Helical" evidence="6">
    <location>
        <begin position="55"/>
        <end position="75"/>
    </location>
</feature>
<feature type="transmembrane region" description="Helical" evidence="6">
    <location>
        <begin position="112"/>
        <end position="129"/>
    </location>
</feature>
<dbReference type="Pfam" id="PF01895">
    <property type="entry name" value="PhoU"/>
    <property type="match status" value="1"/>
</dbReference>
<evidence type="ECO:0000256" key="3">
    <source>
        <dbReference type="ARBA" id="ARBA00022692"/>
    </source>
</evidence>
<dbReference type="Proteomes" id="UP000823604">
    <property type="component" value="Unassembled WGS sequence"/>
</dbReference>
<dbReference type="Gene3D" id="1.20.58.220">
    <property type="entry name" value="Phosphate transport system protein phou homolog 2, domain 2"/>
    <property type="match status" value="1"/>
</dbReference>
<dbReference type="PANTHER" id="PTHR10010">
    <property type="entry name" value="SOLUTE CARRIER FAMILY 34 SODIUM PHOSPHATE , MEMBER 2-RELATED"/>
    <property type="match status" value="1"/>
</dbReference>
<feature type="transmembrane region" description="Helical" evidence="6">
    <location>
        <begin position="87"/>
        <end position="106"/>
    </location>
</feature>
<feature type="transmembrane region" description="Helical" evidence="6">
    <location>
        <begin position="229"/>
        <end position="246"/>
    </location>
</feature>
<evidence type="ECO:0000256" key="5">
    <source>
        <dbReference type="ARBA" id="ARBA00023136"/>
    </source>
</evidence>
<organism evidence="8 9">
    <name type="scientific">Candidatus Merdivivens pullicola</name>
    <dbReference type="NCBI Taxonomy" id="2840872"/>
    <lineage>
        <taxon>Bacteria</taxon>
        <taxon>Pseudomonadati</taxon>
        <taxon>Bacteroidota</taxon>
        <taxon>Bacteroidia</taxon>
        <taxon>Bacteroidales</taxon>
        <taxon>Muribaculaceae</taxon>
        <taxon>Muribaculaceae incertae sedis</taxon>
        <taxon>Candidatus Merdivivens</taxon>
    </lineage>
</organism>
<dbReference type="AlphaFoldDB" id="A0A9D9NGX3"/>
<comment type="caution">
    <text evidence="8">The sequence shown here is derived from an EMBL/GenBank/DDBJ whole genome shotgun (WGS) entry which is preliminary data.</text>
</comment>
<dbReference type="InterPro" id="IPR003841">
    <property type="entry name" value="Na/Pi_transpt"/>
</dbReference>
<evidence type="ECO:0000256" key="6">
    <source>
        <dbReference type="SAM" id="Phobius"/>
    </source>
</evidence>
<evidence type="ECO:0000259" key="7">
    <source>
        <dbReference type="Pfam" id="PF01895"/>
    </source>
</evidence>
<name>A0A9D9NGX3_9BACT</name>
<evidence type="ECO:0000313" key="8">
    <source>
        <dbReference type="EMBL" id="MBO8472925.1"/>
    </source>
</evidence>
<protein>
    <submittedName>
        <fullName evidence="8">Na/Pi cotransporter family protein</fullName>
    </submittedName>
</protein>
<keyword evidence="2" id="KW-1003">Cell membrane</keyword>
<keyword evidence="3 6" id="KW-0812">Transmembrane</keyword>
<dbReference type="Pfam" id="PF02690">
    <property type="entry name" value="Na_Pi_cotrans"/>
    <property type="match status" value="2"/>
</dbReference>
<comment type="subcellular location">
    <subcellularLocation>
        <location evidence="1">Cell membrane</location>
        <topology evidence="1">Multi-pass membrane protein</topology>
    </subcellularLocation>
</comment>
<proteinExistence type="predicted"/>
<evidence type="ECO:0000313" key="9">
    <source>
        <dbReference type="Proteomes" id="UP000823604"/>
    </source>
</evidence>
<dbReference type="InterPro" id="IPR038078">
    <property type="entry name" value="PhoU-like_sf"/>
</dbReference>
<evidence type="ECO:0000256" key="1">
    <source>
        <dbReference type="ARBA" id="ARBA00004651"/>
    </source>
</evidence>
<feature type="transmembrane region" description="Helical" evidence="6">
    <location>
        <begin position="136"/>
        <end position="154"/>
    </location>
</feature>
<accession>A0A9D9NGX3</accession>
<feature type="domain" description="PhoU" evidence="7">
    <location>
        <begin position="408"/>
        <end position="485"/>
    </location>
</feature>
<dbReference type="GO" id="GO:0044341">
    <property type="term" value="P:sodium-dependent phosphate transport"/>
    <property type="evidence" value="ECO:0007669"/>
    <property type="project" value="InterPro"/>
</dbReference>
<sequence>MAIVLQILTLFGALGMFLYGMTLMSEGLQKAAGDKMRSILASMTSNPFKSVLTGLFITALIQSSSATTVMVVSFVNASLLSLTQAVGVIMGANIGTTVTAWLISLLGFKADISILSVPLMAVGFLLSISKKNSRKNYGEFVVGFALLFLGLTFLKDSVPDLRESPQVLEFLKQWTGYGFGSVLLFLGIGTVLTILLQSSSATMALTLVMVNFGWIPFPMAAALVLGENIGTTITANIAAAVANTSAKRAARAHTVFNVFGVIWALALFKPFLSLVSLIVTSLGLPDPLSVDMVSLQNSVDAYNASGADADTMERAHAAVAAGSTAVLYGVSFVHTLFNLINTTLLIWFIPLIVKFVTWLVKDKAVEDDGLKLKFIQAGPWGAPELSLEEAKQEIVHFAQICKKDYAFVRAAVKEGDSGRFDELFNKLSRYEEITDKLEFEIAAYLNKVSETGEMSEESSRRIRAMYKIIGELESLGDSAEAIGRILRRMHSHDKSMDAVMLSHLEEMLDLVDNAIDCMIANVQAGYRVVNNIENAFFAEKAINDCRNRLRETHINDIESGKYDYLSGSYYMDIVLELERVGDFIINISEAVLDIKKGNKS</sequence>
<evidence type="ECO:0000256" key="4">
    <source>
        <dbReference type="ARBA" id="ARBA00022989"/>
    </source>
</evidence>
<gene>
    <name evidence="8" type="ORF">IAB81_04785</name>
</gene>
<keyword evidence="4 6" id="KW-1133">Transmembrane helix</keyword>
<feature type="transmembrane region" description="Helical" evidence="6">
    <location>
        <begin position="203"/>
        <end position="223"/>
    </location>
</feature>
<keyword evidence="5 6" id="KW-0472">Membrane</keyword>
<dbReference type="GO" id="GO:0005886">
    <property type="term" value="C:plasma membrane"/>
    <property type="evidence" value="ECO:0007669"/>
    <property type="project" value="UniProtKB-SubCell"/>
</dbReference>